<evidence type="ECO:0000259" key="3">
    <source>
        <dbReference type="Pfam" id="PF02318"/>
    </source>
</evidence>
<evidence type="ECO:0000313" key="5">
    <source>
        <dbReference type="Proteomes" id="UP000663889"/>
    </source>
</evidence>
<dbReference type="Gene3D" id="3.30.40.10">
    <property type="entry name" value="Zinc/RING finger domain, C3HC4 (zinc finger)"/>
    <property type="match status" value="1"/>
</dbReference>
<reference evidence="4" key="1">
    <citation type="submission" date="2021-02" db="EMBL/GenBank/DDBJ databases">
        <authorList>
            <person name="Nowell W R."/>
        </authorList>
    </citation>
    <scope>NUCLEOTIDE SEQUENCE</scope>
</reference>
<dbReference type="Pfam" id="PF02318">
    <property type="entry name" value="FYVE_2"/>
    <property type="match status" value="1"/>
</dbReference>
<dbReference type="EMBL" id="CAJNOU010000202">
    <property type="protein sequence ID" value="CAF0913293.1"/>
    <property type="molecule type" value="Genomic_DNA"/>
</dbReference>
<keyword evidence="1" id="KW-0479">Metal-binding</keyword>
<dbReference type="PANTHER" id="PTHR45729:SF6">
    <property type="entry name" value="RABPHILIN, ISOFORM A"/>
    <property type="match status" value="1"/>
</dbReference>
<organism evidence="4 5">
    <name type="scientific">Rotaria sordida</name>
    <dbReference type="NCBI Taxonomy" id="392033"/>
    <lineage>
        <taxon>Eukaryota</taxon>
        <taxon>Metazoa</taxon>
        <taxon>Spiralia</taxon>
        <taxon>Gnathifera</taxon>
        <taxon>Rotifera</taxon>
        <taxon>Eurotatoria</taxon>
        <taxon>Bdelloidea</taxon>
        <taxon>Philodinida</taxon>
        <taxon>Philodinidae</taxon>
        <taxon>Rotaria</taxon>
    </lineage>
</organism>
<dbReference type="InterPro" id="IPR043566">
    <property type="entry name" value="Rabphilin/DOC2/Noc2"/>
</dbReference>
<gene>
    <name evidence="4" type="ORF">SEV965_LOCUS6259</name>
</gene>
<evidence type="ECO:0000256" key="2">
    <source>
        <dbReference type="SAM" id="MobiDB-lite"/>
    </source>
</evidence>
<feature type="domain" description="FYVE-type zinc finger" evidence="3">
    <location>
        <begin position="6"/>
        <end position="45"/>
    </location>
</feature>
<protein>
    <recommendedName>
        <fullName evidence="3">FYVE-type zinc finger domain-containing protein</fullName>
    </recommendedName>
</protein>
<sequence length="105" mass="11932">MVYLNLVCDNCSIQTDFNQNIVSLCNICSENHQLWKKSAAWFFRSLPKPSNLTFDINSSSSFLSSQYIKTSDAQSISDPSSSDDDDSITDRFNKKCLSRNSFIKK</sequence>
<feature type="compositionally biased region" description="Low complexity" evidence="2">
    <location>
        <begin position="70"/>
        <end position="80"/>
    </location>
</feature>
<dbReference type="SUPFAM" id="SSF57903">
    <property type="entry name" value="FYVE/PHD zinc finger"/>
    <property type="match status" value="1"/>
</dbReference>
<comment type="caution">
    <text evidence="4">The sequence shown here is derived from an EMBL/GenBank/DDBJ whole genome shotgun (WGS) entry which is preliminary data.</text>
</comment>
<dbReference type="InterPro" id="IPR041282">
    <property type="entry name" value="FYVE_2"/>
</dbReference>
<dbReference type="GO" id="GO:0006887">
    <property type="term" value="P:exocytosis"/>
    <property type="evidence" value="ECO:0007669"/>
    <property type="project" value="TreeGrafter"/>
</dbReference>
<dbReference type="Proteomes" id="UP000663889">
    <property type="component" value="Unassembled WGS sequence"/>
</dbReference>
<proteinExistence type="predicted"/>
<name>A0A814AGH1_9BILA</name>
<dbReference type="GO" id="GO:0046872">
    <property type="term" value="F:metal ion binding"/>
    <property type="evidence" value="ECO:0007669"/>
    <property type="project" value="UniProtKB-KW"/>
</dbReference>
<dbReference type="InterPro" id="IPR011011">
    <property type="entry name" value="Znf_FYVE_PHD"/>
</dbReference>
<evidence type="ECO:0000256" key="1">
    <source>
        <dbReference type="ARBA" id="ARBA00022723"/>
    </source>
</evidence>
<feature type="region of interest" description="Disordered" evidence="2">
    <location>
        <begin position="70"/>
        <end position="90"/>
    </location>
</feature>
<dbReference type="InterPro" id="IPR013083">
    <property type="entry name" value="Znf_RING/FYVE/PHD"/>
</dbReference>
<evidence type="ECO:0000313" key="4">
    <source>
        <dbReference type="EMBL" id="CAF0913293.1"/>
    </source>
</evidence>
<accession>A0A814AGH1</accession>
<dbReference type="AlphaFoldDB" id="A0A814AGH1"/>
<dbReference type="PANTHER" id="PTHR45729">
    <property type="entry name" value="RABPHILIN, ISOFORM A"/>
    <property type="match status" value="1"/>
</dbReference>